<gene>
    <name evidence="2" type="ORF">CAUJ_LOCUS7324</name>
</gene>
<name>A0A8S1H7J8_9PELO</name>
<feature type="region of interest" description="Disordered" evidence="1">
    <location>
        <begin position="46"/>
        <end position="87"/>
    </location>
</feature>
<feature type="compositionally biased region" description="Basic and acidic residues" evidence="1">
    <location>
        <begin position="46"/>
        <end position="69"/>
    </location>
</feature>
<dbReference type="EMBL" id="CAJGYM010000021">
    <property type="protein sequence ID" value="CAD6191405.1"/>
    <property type="molecule type" value="Genomic_DNA"/>
</dbReference>
<keyword evidence="3" id="KW-1185">Reference proteome</keyword>
<evidence type="ECO:0000313" key="3">
    <source>
        <dbReference type="Proteomes" id="UP000835052"/>
    </source>
</evidence>
<accession>A0A8S1H7J8</accession>
<comment type="caution">
    <text evidence="2">The sequence shown here is derived from an EMBL/GenBank/DDBJ whole genome shotgun (WGS) entry which is preliminary data.</text>
</comment>
<proteinExistence type="predicted"/>
<protein>
    <submittedName>
        <fullName evidence="2">Uncharacterized protein</fullName>
    </submittedName>
</protein>
<dbReference type="AlphaFoldDB" id="A0A8S1H7J8"/>
<dbReference type="Proteomes" id="UP000835052">
    <property type="component" value="Unassembled WGS sequence"/>
</dbReference>
<organism evidence="2 3">
    <name type="scientific">Caenorhabditis auriculariae</name>
    <dbReference type="NCBI Taxonomy" id="2777116"/>
    <lineage>
        <taxon>Eukaryota</taxon>
        <taxon>Metazoa</taxon>
        <taxon>Ecdysozoa</taxon>
        <taxon>Nematoda</taxon>
        <taxon>Chromadorea</taxon>
        <taxon>Rhabditida</taxon>
        <taxon>Rhabditina</taxon>
        <taxon>Rhabditomorpha</taxon>
        <taxon>Rhabditoidea</taxon>
        <taxon>Rhabditidae</taxon>
        <taxon>Peloderinae</taxon>
        <taxon>Caenorhabditis</taxon>
    </lineage>
</organism>
<feature type="compositionally biased region" description="Basic and acidic residues" evidence="1">
    <location>
        <begin position="78"/>
        <end position="87"/>
    </location>
</feature>
<evidence type="ECO:0000313" key="2">
    <source>
        <dbReference type="EMBL" id="CAD6191405.1"/>
    </source>
</evidence>
<sequence>MDQHNWSNLFVLKLSELLEGILDEKLLKWPLKRKIAATVELFENREREKEKQHYKAADERSGGPDDERLASGGEIYEESGRRSCAEAGEREQDGCLIEAGPTPSNAPLRNSDRRRRLYCVFSEPTWEK</sequence>
<reference evidence="2" key="1">
    <citation type="submission" date="2020-10" db="EMBL/GenBank/DDBJ databases">
        <authorList>
            <person name="Kikuchi T."/>
        </authorList>
    </citation>
    <scope>NUCLEOTIDE SEQUENCE</scope>
    <source>
        <strain evidence="2">NKZ352</strain>
    </source>
</reference>
<evidence type="ECO:0000256" key="1">
    <source>
        <dbReference type="SAM" id="MobiDB-lite"/>
    </source>
</evidence>